<keyword evidence="8" id="KW-0346">Stress response</keyword>
<evidence type="ECO:0000313" key="8">
    <source>
        <dbReference type="EMBL" id="WBW73459.1"/>
    </source>
</evidence>
<evidence type="ECO:0000256" key="5">
    <source>
        <dbReference type="ARBA" id="ARBA00023186"/>
    </source>
</evidence>
<dbReference type="SUPFAM" id="SSF100934">
    <property type="entry name" value="Heat shock protein 70kD (HSP70), C-terminal subdomain"/>
    <property type="match status" value="1"/>
</dbReference>
<evidence type="ECO:0000256" key="3">
    <source>
        <dbReference type="ARBA" id="ARBA00022741"/>
    </source>
</evidence>
<dbReference type="InterPro" id="IPR013126">
    <property type="entry name" value="Hsp_70_fam"/>
</dbReference>
<dbReference type="PROSITE" id="PS01036">
    <property type="entry name" value="HSP70_3"/>
    <property type="match status" value="1"/>
</dbReference>
<dbReference type="InterPro" id="IPR043129">
    <property type="entry name" value="ATPase_NBD"/>
</dbReference>
<evidence type="ECO:0000256" key="7">
    <source>
        <dbReference type="SAM" id="SignalP"/>
    </source>
</evidence>
<feature type="chain" id="PRO_5041973014" evidence="7">
    <location>
        <begin position="22"/>
        <end position="851"/>
    </location>
</feature>
<accession>A0AAF0AX19</accession>
<feature type="region of interest" description="Disordered" evidence="6">
    <location>
        <begin position="783"/>
        <end position="851"/>
    </location>
</feature>
<dbReference type="Gene3D" id="3.30.30.30">
    <property type="match status" value="1"/>
</dbReference>
<proteinExistence type="predicted"/>
<dbReference type="SUPFAM" id="SSF53067">
    <property type="entry name" value="Actin-like ATPase domain"/>
    <property type="match status" value="2"/>
</dbReference>
<keyword evidence="2 7" id="KW-0732">Signal</keyword>
<keyword evidence="9" id="KW-1185">Reference proteome</keyword>
<dbReference type="PANTHER" id="PTHR45639">
    <property type="entry name" value="HSC70CB, ISOFORM G-RELATED"/>
    <property type="match status" value="1"/>
</dbReference>
<dbReference type="EMBL" id="CP115612">
    <property type="protein sequence ID" value="WBW73459.1"/>
    <property type="molecule type" value="Genomic_DNA"/>
</dbReference>
<sequence>MRFSWLLFAIGFLSFAWPVVSAPILAIDYGTEWTKAALIKAGIPLELVLTRDTRRKEQSAVAFKGDERLFGVDAANLATRLPSHSIRNVKELLDVSGLNSKLVQKYLGNNPALQLQENEESVSGVSFVVSDSDSYTLEEIIAMTMEHYINLAEEMAQEPINDLVLTVPPHFNELQRFVLLDAARLLNKDVLALIDDGLSVALEYSLSRSFSEEPAHHIIYDAGSGSISATLVAIDAVPKGTSGKGKNITRIRSLASSTTLDLTGNELNRRIVNFMKDAFQQKHNIDLSHNNRALARLEKEALRVKHVLSANSEAYASIEELAEGIDFRLKITRSVFESLCQDLATSAVLLIKETLLKGNVSLETLDSVILHGGTSRVPFIQAAIDDYVKSDKVSKKVNADEASVKGAAFYGASLTSSFRVKPVIVQGAVYNFYSLTLTNMHPLVALPESTLFGSSHIVAINTTDLGAHPSLPVSNGGTLIGEISINNLTEALKQADSCSEKQVLFEFSSDPLKGTFIPVRSYVACEQKSASASGIGGKVKSLFSNNQPGKLNEEALELQSLDFTYRRYRKLSEDSLQLFSDRLALRSLKDKSKALHESALNEYESLLYRAQSLSDDDEVLTYANPEESKTLKQIAVEDIDWLLQDGPTAETNIIVAKQKKLADIIYSISYRQDESHKFNFSLESLNSTVEKAESLLSSFDVPPYPLTEYDEKDVKRVTSIRNASYKKLSEEYDNVTAWLNDNLEKHVSRAKYEDPVMITSEMDSKTKKLQNLLYEYLRRSLQHPKLKPKTKAPSSSSEATSTSEKADQETAKPSEGFTESHSEPTSTAAFESTAGTSTSTADNDNDFEDEL</sequence>
<dbReference type="GeneID" id="80876889"/>
<dbReference type="AlphaFoldDB" id="A0AAF0AX19"/>
<dbReference type="GO" id="GO:0034663">
    <property type="term" value="C:endoplasmic reticulum chaperone complex"/>
    <property type="evidence" value="ECO:0007669"/>
    <property type="project" value="TreeGrafter"/>
</dbReference>
<dbReference type="PANTHER" id="PTHR45639:SF3">
    <property type="entry name" value="HYPOXIA UP-REGULATED PROTEIN 1"/>
    <property type="match status" value="1"/>
</dbReference>
<dbReference type="KEGG" id="som:SOMG_03410"/>
<dbReference type="Gene3D" id="3.90.640.10">
    <property type="entry name" value="Actin, Chain A, domain 4"/>
    <property type="match status" value="1"/>
</dbReference>
<evidence type="ECO:0000256" key="1">
    <source>
        <dbReference type="ARBA" id="ARBA00004319"/>
    </source>
</evidence>
<dbReference type="FunFam" id="3.90.640.10:FF:000004">
    <property type="entry name" value="Heat shock 70 kDa protein 4"/>
    <property type="match status" value="1"/>
</dbReference>
<name>A0AAF0AX19_9SCHI</name>
<feature type="compositionally biased region" description="Low complexity" evidence="6">
    <location>
        <begin position="791"/>
        <end position="803"/>
    </location>
</feature>
<keyword evidence="5" id="KW-0143">Chaperone</keyword>
<evidence type="ECO:0000256" key="2">
    <source>
        <dbReference type="ARBA" id="ARBA00022729"/>
    </source>
</evidence>
<feature type="compositionally biased region" description="Basic and acidic residues" evidence="6">
    <location>
        <begin position="804"/>
        <end position="822"/>
    </location>
</feature>
<evidence type="ECO:0000256" key="4">
    <source>
        <dbReference type="ARBA" id="ARBA00022840"/>
    </source>
</evidence>
<dbReference type="GO" id="GO:0005788">
    <property type="term" value="C:endoplasmic reticulum lumen"/>
    <property type="evidence" value="ECO:0007669"/>
    <property type="project" value="UniProtKB-SubCell"/>
</dbReference>
<dbReference type="Gene3D" id="3.30.420.40">
    <property type="match status" value="2"/>
</dbReference>
<feature type="compositionally biased region" description="Polar residues" evidence="6">
    <location>
        <begin position="823"/>
        <end position="842"/>
    </location>
</feature>
<dbReference type="InterPro" id="IPR018181">
    <property type="entry name" value="Heat_shock_70_CS"/>
</dbReference>
<reference evidence="8 9" key="1">
    <citation type="journal article" date="2023" name="G3 (Bethesda)">
        <title>A high-quality reference genome for the fission yeast Schizosaccharomyces osmophilus.</title>
        <authorList>
            <person name="Jia G.S."/>
            <person name="Zhang W.C."/>
            <person name="Liang Y."/>
            <person name="Liu X.H."/>
            <person name="Rhind N."/>
            <person name="Pidoux A."/>
            <person name="Brysch-Herzberg M."/>
            <person name="Du L.L."/>
        </authorList>
    </citation>
    <scope>NUCLEOTIDE SEQUENCE [LARGE SCALE GENOMIC DNA]</scope>
    <source>
        <strain evidence="8 9">CBS 15793</strain>
    </source>
</reference>
<evidence type="ECO:0000313" key="9">
    <source>
        <dbReference type="Proteomes" id="UP001212411"/>
    </source>
</evidence>
<evidence type="ECO:0000256" key="6">
    <source>
        <dbReference type="SAM" id="MobiDB-lite"/>
    </source>
</evidence>
<comment type="subcellular location">
    <subcellularLocation>
        <location evidence="1">Endoplasmic reticulum lumen</location>
    </subcellularLocation>
</comment>
<dbReference type="CDD" id="cd10230">
    <property type="entry name" value="ASKHA_NBD_HSP70_HYOU1"/>
    <property type="match status" value="1"/>
</dbReference>
<dbReference type="PRINTS" id="PR00301">
    <property type="entry name" value="HEATSHOCK70"/>
</dbReference>
<feature type="signal peptide" evidence="7">
    <location>
        <begin position="1"/>
        <end position="21"/>
    </location>
</feature>
<dbReference type="GO" id="GO:0030968">
    <property type="term" value="P:endoplasmic reticulum unfolded protein response"/>
    <property type="evidence" value="ECO:0007669"/>
    <property type="project" value="TreeGrafter"/>
</dbReference>
<protein>
    <submittedName>
        <fullName evidence="8">ER heat shock protein Lsh1</fullName>
    </submittedName>
</protein>
<dbReference type="Pfam" id="PF00012">
    <property type="entry name" value="HSP70"/>
    <property type="match status" value="1"/>
</dbReference>
<dbReference type="RefSeq" id="XP_056037702.1">
    <property type="nucleotide sequence ID" value="XM_056182200.1"/>
</dbReference>
<dbReference type="GO" id="GO:0140662">
    <property type="term" value="F:ATP-dependent protein folding chaperone"/>
    <property type="evidence" value="ECO:0007669"/>
    <property type="project" value="InterPro"/>
</dbReference>
<gene>
    <name evidence="8" type="primary">lsh1</name>
    <name evidence="8" type="ORF">SOMG_03410</name>
</gene>
<keyword evidence="3" id="KW-0547">Nucleotide-binding</keyword>
<dbReference type="Gene3D" id="1.20.1270.10">
    <property type="match status" value="1"/>
</dbReference>
<organism evidence="8 9">
    <name type="scientific">Schizosaccharomyces osmophilus</name>
    <dbReference type="NCBI Taxonomy" id="2545709"/>
    <lineage>
        <taxon>Eukaryota</taxon>
        <taxon>Fungi</taxon>
        <taxon>Dikarya</taxon>
        <taxon>Ascomycota</taxon>
        <taxon>Taphrinomycotina</taxon>
        <taxon>Schizosaccharomycetes</taxon>
        <taxon>Schizosaccharomycetales</taxon>
        <taxon>Schizosaccharomycetaceae</taxon>
        <taxon>Schizosaccharomyces</taxon>
    </lineage>
</organism>
<keyword evidence="4" id="KW-0067">ATP-binding</keyword>
<dbReference type="GO" id="GO:0005524">
    <property type="term" value="F:ATP binding"/>
    <property type="evidence" value="ECO:0007669"/>
    <property type="project" value="UniProtKB-KW"/>
</dbReference>
<dbReference type="InterPro" id="IPR029048">
    <property type="entry name" value="HSP70_C_sf"/>
</dbReference>
<dbReference type="Proteomes" id="UP001212411">
    <property type="component" value="Chromosome 2"/>
</dbReference>